<protein>
    <submittedName>
        <fullName evidence="2">Uncharacterized protein</fullName>
    </submittedName>
</protein>
<feature type="region of interest" description="Disordered" evidence="1">
    <location>
        <begin position="110"/>
        <end position="129"/>
    </location>
</feature>
<evidence type="ECO:0000313" key="2">
    <source>
        <dbReference type="EMBL" id="GFS80946.1"/>
    </source>
</evidence>
<dbReference type="AlphaFoldDB" id="A0A8X6T5K6"/>
<dbReference type="EMBL" id="BMAW01097681">
    <property type="protein sequence ID" value="GFS80946.1"/>
    <property type="molecule type" value="Genomic_DNA"/>
</dbReference>
<sequence>MDAAGGAGDKAESVTGNKVVLLSAGDQQVMLLEEKTVLQEPGIRSKPQGGKDRSWQKEPGISVKIAAGGAGGQTSGHWRKRRCCRGLGDKTATELGEDNYGGEPVISGAAGGAGIKQSDHTGGKRQVQELGIRQPLVREEQGWCRGAGDKGWVEELECKVGEILVEGAGGAGARGTGSAAGGAGGAERRGSHRWKSGAAGEEAGEQLEREKDGAIRAEDKVGEVSGGRMETSEINK</sequence>
<accession>A0A8X6T5K6</accession>
<dbReference type="Proteomes" id="UP000887013">
    <property type="component" value="Unassembled WGS sequence"/>
</dbReference>
<name>A0A8X6T5K6_NEPPI</name>
<feature type="region of interest" description="Disordered" evidence="1">
    <location>
        <begin position="168"/>
        <end position="236"/>
    </location>
</feature>
<feature type="region of interest" description="Disordered" evidence="1">
    <location>
        <begin position="40"/>
        <end position="59"/>
    </location>
</feature>
<feature type="compositionally biased region" description="Gly residues" evidence="1">
    <location>
        <begin position="168"/>
        <end position="185"/>
    </location>
</feature>
<organism evidence="2 3">
    <name type="scientific">Nephila pilipes</name>
    <name type="common">Giant wood spider</name>
    <name type="synonym">Nephila maculata</name>
    <dbReference type="NCBI Taxonomy" id="299642"/>
    <lineage>
        <taxon>Eukaryota</taxon>
        <taxon>Metazoa</taxon>
        <taxon>Ecdysozoa</taxon>
        <taxon>Arthropoda</taxon>
        <taxon>Chelicerata</taxon>
        <taxon>Arachnida</taxon>
        <taxon>Araneae</taxon>
        <taxon>Araneomorphae</taxon>
        <taxon>Entelegynae</taxon>
        <taxon>Araneoidea</taxon>
        <taxon>Nephilidae</taxon>
        <taxon>Nephila</taxon>
    </lineage>
</organism>
<reference evidence="2" key="1">
    <citation type="submission" date="2020-08" db="EMBL/GenBank/DDBJ databases">
        <title>Multicomponent nature underlies the extraordinary mechanical properties of spider dragline silk.</title>
        <authorList>
            <person name="Kono N."/>
            <person name="Nakamura H."/>
            <person name="Mori M."/>
            <person name="Yoshida Y."/>
            <person name="Ohtoshi R."/>
            <person name="Malay A.D."/>
            <person name="Moran D.A.P."/>
            <person name="Tomita M."/>
            <person name="Numata K."/>
            <person name="Arakawa K."/>
        </authorList>
    </citation>
    <scope>NUCLEOTIDE SEQUENCE</scope>
</reference>
<keyword evidence="3" id="KW-1185">Reference proteome</keyword>
<proteinExistence type="predicted"/>
<evidence type="ECO:0000313" key="3">
    <source>
        <dbReference type="Proteomes" id="UP000887013"/>
    </source>
</evidence>
<feature type="compositionally biased region" description="Basic and acidic residues" evidence="1">
    <location>
        <begin position="206"/>
        <end position="222"/>
    </location>
</feature>
<evidence type="ECO:0000256" key="1">
    <source>
        <dbReference type="SAM" id="MobiDB-lite"/>
    </source>
</evidence>
<comment type="caution">
    <text evidence="2">The sequence shown here is derived from an EMBL/GenBank/DDBJ whole genome shotgun (WGS) entry which is preliminary data.</text>
</comment>
<gene>
    <name evidence="2" type="ORF">NPIL_62541</name>
</gene>